<dbReference type="RefSeq" id="WP_147924753.1">
    <property type="nucleotide sequence ID" value="NZ_VKAC01000001.1"/>
</dbReference>
<feature type="domain" description="PPM-type phosphatase" evidence="4">
    <location>
        <begin position="318"/>
        <end position="540"/>
    </location>
</feature>
<reference evidence="5 6" key="1">
    <citation type="submission" date="2019-07" db="EMBL/GenBank/DDBJ databases">
        <title>Quadrisphaera sp. strain DD2A genome sequencing and assembly.</title>
        <authorList>
            <person name="Kim I."/>
        </authorList>
    </citation>
    <scope>NUCLEOTIDE SEQUENCE [LARGE SCALE GENOMIC DNA]</scope>
    <source>
        <strain evidence="5 6">DD2A</strain>
    </source>
</reference>
<dbReference type="PANTHER" id="PTHR43156">
    <property type="entry name" value="STAGE II SPORULATION PROTEIN E-RELATED"/>
    <property type="match status" value="1"/>
</dbReference>
<dbReference type="Pfam" id="PF01590">
    <property type="entry name" value="GAF"/>
    <property type="match status" value="1"/>
</dbReference>
<keyword evidence="6" id="KW-1185">Reference proteome</keyword>
<dbReference type="SUPFAM" id="SSF55785">
    <property type="entry name" value="PYP-like sensor domain (PAS domain)"/>
    <property type="match status" value="1"/>
</dbReference>
<gene>
    <name evidence="5" type="ORF">FMM08_02870</name>
</gene>
<name>A0A5C8ZKI2_9ACTN</name>
<dbReference type="SUPFAM" id="SSF55781">
    <property type="entry name" value="GAF domain-like"/>
    <property type="match status" value="1"/>
</dbReference>
<dbReference type="InterPro" id="IPR036457">
    <property type="entry name" value="PPM-type-like_dom_sf"/>
</dbReference>
<comment type="caution">
    <text evidence="5">The sequence shown here is derived from an EMBL/GenBank/DDBJ whole genome shotgun (WGS) entry which is preliminary data.</text>
</comment>
<dbReference type="InterPro" id="IPR052016">
    <property type="entry name" value="Bact_Sigma-Reg"/>
</dbReference>
<evidence type="ECO:0000259" key="4">
    <source>
        <dbReference type="SMART" id="SM00331"/>
    </source>
</evidence>
<dbReference type="Pfam" id="PF08448">
    <property type="entry name" value="PAS_4"/>
    <property type="match status" value="1"/>
</dbReference>
<dbReference type="InterPro" id="IPR029016">
    <property type="entry name" value="GAF-like_dom_sf"/>
</dbReference>
<dbReference type="InterPro" id="IPR003018">
    <property type="entry name" value="GAF"/>
</dbReference>
<sequence>MPDQEHLHDLPDAVAPCWVRLDADDRVTGLNRPAEALFETPRAQVLGRSLWDLFPHSRDHDFGPAYEQARRTGAPLAFEAWGTTVQRWLSVHVVPEGDQLNVHLIDVTERRRAQEELLRTVSRLELLGAVSELLSHGSDQGIAVGELAHLVVPELADWCTVTLVQTGRLRRTLGFAHRDPGLEPVLERYAGYQAATMSREAAIAVCLRTGREVLVPALPPLGDWVGDDGARSLLEVLAPASVLVVPLNAGGRTLGAMALVRTAPGAERPEAELETAREVARRAGLALDNARLYGEQAELNAALQRSLLTAPPSPRGAQLAVRYVSAAVEARIGGDWYDAFRQRDGSTVLVIGDVIGHDSRAAAAMGQVRGLVRGIAHATGQSPAQVLTSVDEAVEGLELATSATAVVARLEPWPGCADVPADAPRRLVWSNAGHPPPMLLRPDGSAVVLEDAETDLLLGIDPGTSRRERTTELAPGSTVLLFTDGLVERRGTSLDTGLEDLRQALEAEGHLPLEELCDAVLARVLPEEPDDDVAVLALRVVGGG</sequence>
<dbReference type="AlphaFoldDB" id="A0A5C8ZKI2"/>
<dbReference type="Gene3D" id="3.30.450.20">
    <property type="entry name" value="PAS domain"/>
    <property type="match status" value="1"/>
</dbReference>
<dbReference type="SMART" id="SM00331">
    <property type="entry name" value="PP2C_SIG"/>
    <property type="match status" value="1"/>
</dbReference>
<evidence type="ECO:0000313" key="6">
    <source>
        <dbReference type="Proteomes" id="UP000321234"/>
    </source>
</evidence>
<proteinExistence type="predicted"/>
<dbReference type="SMART" id="SM00091">
    <property type="entry name" value="PAS"/>
    <property type="match status" value="1"/>
</dbReference>
<feature type="domain" description="PAS" evidence="3">
    <location>
        <begin position="5"/>
        <end position="71"/>
    </location>
</feature>
<dbReference type="Gene3D" id="3.60.40.10">
    <property type="entry name" value="PPM-type phosphatase domain"/>
    <property type="match status" value="1"/>
</dbReference>
<dbReference type="InterPro" id="IPR013656">
    <property type="entry name" value="PAS_4"/>
</dbReference>
<dbReference type="SUPFAM" id="SSF81606">
    <property type="entry name" value="PP2C-like"/>
    <property type="match status" value="1"/>
</dbReference>
<accession>A0A5C8ZKI2</accession>
<dbReference type="PANTHER" id="PTHR43156:SF2">
    <property type="entry name" value="STAGE II SPORULATION PROTEIN E"/>
    <property type="match status" value="1"/>
</dbReference>
<dbReference type="InterPro" id="IPR000014">
    <property type="entry name" value="PAS"/>
</dbReference>
<evidence type="ECO:0000259" key="3">
    <source>
        <dbReference type="SMART" id="SM00091"/>
    </source>
</evidence>
<dbReference type="EMBL" id="VKAC01000001">
    <property type="protein sequence ID" value="TXR58144.1"/>
    <property type="molecule type" value="Genomic_DNA"/>
</dbReference>
<dbReference type="InterPro" id="IPR001932">
    <property type="entry name" value="PPM-type_phosphatase-like_dom"/>
</dbReference>
<keyword evidence="1" id="KW-0378">Hydrolase</keyword>
<dbReference type="Proteomes" id="UP000321234">
    <property type="component" value="Unassembled WGS sequence"/>
</dbReference>
<dbReference type="GO" id="GO:0016791">
    <property type="term" value="F:phosphatase activity"/>
    <property type="evidence" value="ECO:0007669"/>
    <property type="project" value="TreeGrafter"/>
</dbReference>
<dbReference type="Pfam" id="PF07228">
    <property type="entry name" value="SpoIIE"/>
    <property type="match status" value="1"/>
</dbReference>
<dbReference type="SMART" id="SM00065">
    <property type="entry name" value="GAF"/>
    <property type="match status" value="1"/>
</dbReference>
<evidence type="ECO:0000313" key="5">
    <source>
        <dbReference type="EMBL" id="TXR58144.1"/>
    </source>
</evidence>
<dbReference type="InterPro" id="IPR035965">
    <property type="entry name" value="PAS-like_dom_sf"/>
</dbReference>
<dbReference type="Gene3D" id="3.30.450.40">
    <property type="match status" value="1"/>
</dbReference>
<feature type="domain" description="GAF" evidence="2">
    <location>
        <begin position="135"/>
        <end position="297"/>
    </location>
</feature>
<dbReference type="OrthoDB" id="118142at2"/>
<protein>
    <submittedName>
        <fullName evidence="5">SpoIIE family protein phosphatase</fullName>
    </submittedName>
</protein>
<evidence type="ECO:0000259" key="2">
    <source>
        <dbReference type="SMART" id="SM00065"/>
    </source>
</evidence>
<dbReference type="CDD" id="cd00130">
    <property type="entry name" value="PAS"/>
    <property type="match status" value="1"/>
</dbReference>
<organism evidence="5 6">
    <name type="scientific">Quadrisphaera setariae</name>
    <dbReference type="NCBI Taxonomy" id="2593304"/>
    <lineage>
        <taxon>Bacteria</taxon>
        <taxon>Bacillati</taxon>
        <taxon>Actinomycetota</taxon>
        <taxon>Actinomycetes</taxon>
        <taxon>Kineosporiales</taxon>
        <taxon>Kineosporiaceae</taxon>
        <taxon>Quadrisphaera</taxon>
    </lineage>
</organism>
<evidence type="ECO:0000256" key="1">
    <source>
        <dbReference type="ARBA" id="ARBA00022801"/>
    </source>
</evidence>